<sequence length="75" mass="8246">MADKQQQADVLFAKWNRSDTPGAAVEVIKDGKVVYRRAFRMADIEQGRPVTPSTTFHVASLLEIESLPSSKALDG</sequence>
<reference evidence="2 3" key="1">
    <citation type="submission" date="2018-12" db="EMBL/GenBank/DDBJ databases">
        <title>Dyella dinghuensis sp. nov. DHOA06 and Dyella choica sp. nov. 4M-K27, isolated from forest soil.</title>
        <authorList>
            <person name="Qiu L.-H."/>
            <person name="Gao Z.-H."/>
        </authorList>
    </citation>
    <scope>NUCLEOTIDE SEQUENCE [LARGE SCALE GENOMIC DNA]</scope>
    <source>
        <strain evidence="2 3">DHOA06</strain>
    </source>
</reference>
<accession>A0A432LPT9</accession>
<organism evidence="2 3">
    <name type="scientific">Dyella dinghuensis</name>
    <dbReference type="NCBI Taxonomy" id="1920169"/>
    <lineage>
        <taxon>Bacteria</taxon>
        <taxon>Pseudomonadati</taxon>
        <taxon>Pseudomonadota</taxon>
        <taxon>Gammaproteobacteria</taxon>
        <taxon>Lysobacterales</taxon>
        <taxon>Rhodanobacteraceae</taxon>
        <taxon>Dyella</taxon>
    </lineage>
</organism>
<proteinExistence type="predicted"/>
<dbReference type="GO" id="GO:0016787">
    <property type="term" value="F:hydrolase activity"/>
    <property type="evidence" value="ECO:0007669"/>
    <property type="project" value="UniProtKB-KW"/>
</dbReference>
<comment type="caution">
    <text evidence="2">The sequence shown here is derived from an EMBL/GenBank/DDBJ whole genome shotgun (WGS) entry which is preliminary data.</text>
</comment>
<dbReference type="SUPFAM" id="SSF56601">
    <property type="entry name" value="beta-lactamase/transpeptidase-like"/>
    <property type="match status" value="1"/>
</dbReference>
<evidence type="ECO:0000313" key="2">
    <source>
        <dbReference type="EMBL" id="RUL62202.1"/>
    </source>
</evidence>
<dbReference type="Proteomes" id="UP000267077">
    <property type="component" value="Unassembled WGS sequence"/>
</dbReference>
<gene>
    <name evidence="2" type="ORF">EKH79_15045</name>
</gene>
<dbReference type="EMBL" id="RYZR01000007">
    <property type="protein sequence ID" value="RUL62202.1"/>
    <property type="molecule type" value="Genomic_DNA"/>
</dbReference>
<dbReference type="Gene3D" id="3.40.710.10">
    <property type="entry name" value="DD-peptidase/beta-lactamase superfamily"/>
    <property type="match status" value="1"/>
</dbReference>
<keyword evidence="3" id="KW-1185">Reference proteome</keyword>
<dbReference type="InterPro" id="IPR012338">
    <property type="entry name" value="Beta-lactam/transpept-like"/>
</dbReference>
<dbReference type="InterPro" id="IPR001466">
    <property type="entry name" value="Beta-lactam-related"/>
</dbReference>
<dbReference type="Pfam" id="PF00144">
    <property type="entry name" value="Beta-lactamase"/>
    <property type="match status" value="1"/>
</dbReference>
<evidence type="ECO:0000259" key="1">
    <source>
        <dbReference type="Pfam" id="PF00144"/>
    </source>
</evidence>
<name>A0A432LPT9_9GAMM</name>
<dbReference type="AlphaFoldDB" id="A0A432LPT9"/>
<feature type="domain" description="Beta-lactamase-related" evidence="1">
    <location>
        <begin position="15"/>
        <end position="61"/>
    </location>
</feature>
<protein>
    <submittedName>
        <fullName evidence="2">Class A beta-lactamase-related serine hydrolase</fullName>
    </submittedName>
</protein>
<evidence type="ECO:0000313" key="3">
    <source>
        <dbReference type="Proteomes" id="UP000267077"/>
    </source>
</evidence>
<keyword evidence="2" id="KW-0378">Hydrolase</keyword>